<reference evidence="8" key="1">
    <citation type="journal article" date="2020" name="Fungal Divers.">
        <title>Resolving the Mortierellaceae phylogeny through synthesis of multi-gene phylogenetics and phylogenomics.</title>
        <authorList>
            <person name="Vandepol N."/>
            <person name="Liber J."/>
            <person name="Desiro A."/>
            <person name="Na H."/>
            <person name="Kennedy M."/>
            <person name="Barry K."/>
            <person name="Grigoriev I.V."/>
            <person name="Miller A.N."/>
            <person name="O'Donnell K."/>
            <person name="Stajich J.E."/>
            <person name="Bonito G."/>
        </authorList>
    </citation>
    <scope>NUCLEOTIDE SEQUENCE</scope>
    <source>
        <strain evidence="8">MES-2147</strain>
    </source>
</reference>
<protein>
    <recommendedName>
        <fullName evidence="10">Alpha-soluble NSF attachment protein</fullName>
    </recommendedName>
</protein>
<evidence type="ECO:0000313" key="8">
    <source>
        <dbReference type="EMBL" id="KAG0006893.1"/>
    </source>
</evidence>
<name>A0A9P6ML47_9FUNG</name>
<evidence type="ECO:0000256" key="6">
    <source>
        <dbReference type="ARBA" id="ARBA00023136"/>
    </source>
</evidence>
<dbReference type="GO" id="GO:0006886">
    <property type="term" value="P:intracellular protein transport"/>
    <property type="evidence" value="ECO:0007669"/>
    <property type="project" value="UniProtKB-UniRule"/>
</dbReference>
<evidence type="ECO:0008006" key="10">
    <source>
        <dbReference type="Google" id="ProtNLM"/>
    </source>
</evidence>
<evidence type="ECO:0000313" key="9">
    <source>
        <dbReference type="Proteomes" id="UP000749646"/>
    </source>
</evidence>
<dbReference type="GO" id="GO:0005483">
    <property type="term" value="F:soluble NSF attachment protein activity"/>
    <property type="evidence" value="ECO:0007669"/>
    <property type="project" value="TreeGrafter"/>
</dbReference>
<dbReference type="CDD" id="cd15832">
    <property type="entry name" value="SNAP"/>
    <property type="match status" value="1"/>
</dbReference>
<keyword evidence="9" id="KW-1185">Reference proteome</keyword>
<dbReference type="FunFam" id="1.25.40.10:FF:000049">
    <property type="entry name" value="Alpha-soluble NSF attachment protein-like"/>
    <property type="match status" value="1"/>
</dbReference>
<dbReference type="PANTHER" id="PTHR13768:SF8">
    <property type="entry name" value="ALPHA-SOLUBLE NSF ATTACHMENT PROTEIN"/>
    <property type="match status" value="1"/>
</dbReference>
<evidence type="ECO:0000256" key="5">
    <source>
        <dbReference type="ARBA" id="ARBA00022927"/>
    </source>
</evidence>
<dbReference type="Pfam" id="PF14938">
    <property type="entry name" value="SNAP"/>
    <property type="match status" value="1"/>
</dbReference>
<accession>A0A9P6ML47</accession>
<dbReference type="SUPFAM" id="SSF48452">
    <property type="entry name" value="TPR-like"/>
    <property type="match status" value="1"/>
</dbReference>
<sequence>MSEREAQELVARADKRASSSTWLPFSSFSSTSKFEEAAELYTKAANIYKMAKRWKESGDTFCKAADMQLKMNDKDEAASSFINASKSYKKSSPQDAIATLEQAIIILTEKGRFQPAAKHKEDIASIYESELIDLEKAMMAYETAADWYAAESSTALSHKCMLKVGTFAAQLGHYDKAIEKFETVAHDNLDNQLMKWSLKEYFLKAGLCHIASGDTVSAHNAVGRYCEMDVTFSATRESQFLQSILSAVDNSDVNQFTTSVVEFDQLTKLDNWKTKILLEIKKSIGNETLI</sequence>
<evidence type="ECO:0000256" key="2">
    <source>
        <dbReference type="ARBA" id="ARBA00010050"/>
    </source>
</evidence>
<evidence type="ECO:0000256" key="1">
    <source>
        <dbReference type="ARBA" id="ARBA00004170"/>
    </source>
</evidence>
<dbReference type="GO" id="GO:0035494">
    <property type="term" value="P:SNARE complex disassembly"/>
    <property type="evidence" value="ECO:0007669"/>
    <property type="project" value="TreeGrafter"/>
</dbReference>
<proteinExistence type="inferred from homology"/>
<gene>
    <name evidence="8" type="ORF">BGZ65_002200</name>
</gene>
<dbReference type="PRINTS" id="PR00448">
    <property type="entry name" value="NSFATTACHMNT"/>
</dbReference>
<dbReference type="OrthoDB" id="9984275at2759"/>
<evidence type="ECO:0000256" key="7">
    <source>
        <dbReference type="RuleBase" id="RU367013"/>
    </source>
</evidence>
<organism evidence="8 9">
    <name type="scientific">Modicella reniformis</name>
    <dbReference type="NCBI Taxonomy" id="1440133"/>
    <lineage>
        <taxon>Eukaryota</taxon>
        <taxon>Fungi</taxon>
        <taxon>Fungi incertae sedis</taxon>
        <taxon>Mucoromycota</taxon>
        <taxon>Mortierellomycotina</taxon>
        <taxon>Mortierellomycetes</taxon>
        <taxon>Mortierellales</taxon>
        <taxon>Mortierellaceae</taxon>
        <taxon>Modicella</taxon>
    </lineage>
</organism>
<dbReference type="GO" id="GO:0005774">
    <property type="term" value="C:vacuolar membrane"/>
    <property type="evidence" value="ECO:0007669"/>
    <property type="project" value="TreeGrafter"/>
</dbReference>
<dbReference type="GO" id="GO:0019905">
    <property type="term" value="F:syntaxin binding"/>
    <property type="evidence" value="ECO:0007669"/>
    <property type="project" value="TreeGrafter"/>
</dbReference>
<keyword evidence="4 7" id="KW-0931">ER-Golgi transport</keyword>
<comment type="function">
    <text evidence="7">Required for vesicular transport between the endoplasmic reticulum and the Golgi apparatus.</text>
</comment>
<dbReference type="PANTHER" id="PTHR13768">
    <property type="entry name" value="SOLUBLE NSF ATTACHMENT PROTEIN SNAP"/>
    <property type="match status" value="1"/>
</dbReference>
<keyword evidence="3 7" id="KW-0813">Transport</keyword>
<dbReference type="EMBL" id="JAAAHW010000040">
    <property type="protein sequence ID" value="KAG0006893.1"/>
    <property type="molecule type" value="Genomic_DNA"/>
</dbReference>
<comment type="similarity">
    <text evidence="2 7">Belongs to the SNAP family.</text>
</comment>
<evidence type="ECO:0000256" key="4">
    <source>
        <dbReference type="ARBA" id="ARBA00022892"/>
    </source>
</evidence>
<keyword evidence="5 7" id="KW-0653">Protein transport</keyword>
<dbReference type="Gene3D" id="1.25.40.10">
    <property type="entry name" value="Tetratricopeptide repeat domain"/>
    <property type="match status" value="1"/>
</dbReference>
<evidence type="ECO:0000256" key="3">
    <source>
        <dbReference type="ARBA" id="ARBA00022448"/>
    </source>
</evidence>
<comment type="caution">
    <text evidence="8">The sequence shown here is derived from an EMBL/GenBank/DDBJ whole genome shotgun (WGS) entry which is preliminary data.</text>
</comment>
<dbReference type="Proteomes" id="UP000749646">
    <property type="component" value="Unassembled WGS sequence"/>
</dbReference>
<dbReference type="AlphaFoldDB" id="A0A9P6ML47"/>
<keyword evidence="6 7" id="KW-0472">Membrane</keyword>
<comment type="subcellular location">
    <subcellularLocation>
        <location evidence="1 7">Membrane</location>
        <topology evidence="1 7">Peripheral membrane protein</topology>
    </subcellularLocation>
</comment>
<dbReference type="InterPro" id="IPR000744">
    <property type="entry name" value="NSF_attach"/>
</dbReference>
<dbReference type="GO" id="GO:0031201">
    <property type="term" value="C:SNARE complex"/>
    <property type="evidence" value="ECO:0007669"/>
    <property type="project" value="TreeGrafter"/>
</dbReference>
<dbReference type="InterPro" id="IPR011990">
    <property type="entry name" value="TPR-like_helical_dom_sf"/>
</dbReference>